<reference evidence="2 3" key="1">
    <citation type="submission" date="2017-07" db="EMBL/GenBank/DDBJ databases">
        <title>Complete genome sequence of Actinoalloteichus hoggarensis DSM 45943, type strain of Actinoalloteichus hoggarensis.</title>
        <authorList>
            <person name="Ruckert C."/>
            <person name="Nouioui I."/>
            <person name="Willmese J."/>
            <person name="van Wezel G."/>
            <person name="Klenk H.-P."/>
            <person name="Kalinowski J."/>
            <person name="Zotchev S.B."/>
        </authorList>
    </citation>
    <scope>NUCLEOTIDE SEQUENCE [LARGE SCALE GENOMIC DNA]</scope>
    <source>
        <strain evidence="2 3">DSM 45943</strain>
    </source>
</reference>
<evidence type="ECO:0000313" key="3">
    <source>
        <dbReference type="Proteomes" id="UP000204221"/>
    </source>
</evidence>
<dbReference type="RefSeq" id="WP_093941012.1">
    <property type="nucleotide sequence ID" value="NZ_CP022521.1"/>
</dbReference>
<feature type="region of interest" description="Disordered" evidence="1">
    <location>
        <begin position="33"/>
        <end position="67"/>
    </location>
</feature>
<proteinExistence type="predicted"/>
<dbReference type="EMBL" id="CP022521">
    <property type="protein sequence ID" value="ASO19522.1"/>
    <property type="molecule type" value="Genomic_DNA"/>
</dbReference>
<dbReference type="KEGG" id="ahg:AHOG_09390"/>
<accession>A0A221W181</accession>
<dbReference type="AlphaFoldDB" id="A0A221W181"/>
<evidence type="ECO:0000256" key="1">
    <source>
        <dbReference type="SAM" id="MobiDB-lite"/>
    </source>
</evidence>
<evidence type="ECO:0000313" key="2">
    <source>
        <dbReference type="EMBL" id="ASO19522.1"/>
    </source>
</evidence>
<feature type="compositionally biased region" description="Basic and acidic residues" evidence="1">
    <location>
        <begin position="38"/>
        <end position="48"/>
    </location>
</feature>
<protein>
    <submittedName>
        <fullName evidence="2">Uncharacterized protein</fullName>
    </submittedName>
</protein>
<dbReference type="Proteomes" id="UP000204221">
    <property type="component" value="Chromosome"/>
</dbReference>
<sequence>MKPWMRRLPDETEPERNNRLARTCCWCGRQDADFPSSDAHESGCARRPDHGRRKAAPEPDTSSEEVP</sequence>
<organism evidence="2 3">
    <name type="scientific">Actinoalloteichus hoggarensis</name>
    <dbReference type="NCBI Taxonomy" id="1470176"/>
    <lineage>
        <taxon>Bacteria</taxon>
        <taxon>Bacillati</taxon>
        <taxon>Actinomycetota</taxon>
        <taxon>Actinomycetes</taxon>
        <taxon>Pseudonocardiales</taxon>
        <taxon>Pseudonocardiaceae</taxon>
        <taxon>Actinoalloteichus</taxon>
    </lineage>
</organism>
<keyword evidence="3" id="KW-1185">Reference proteome</keyword>
<name>A0A221W181_9PSEU</name>
<dbReference type="OrthoDB" id="9899232at2"/>
<gene>
    <name evidence="2" type="ORF">AHOG_09390</name>
</gene>